<gene>
    <name evidence="3" type="ORF">Poly41_39320</name>
</gene>
<evidence type="ECO:0000313" key="4">
    <source>
        <dbReference type="Proteomes" id="UP000319143"/>
    </source>
</evidence>
<sequence length="740" mass="81727">MDFVSSRLCFGSCGIGVVTVIDRDPSTLDFSNATLRLADDIRVWPVHERGNLVYRIEIPSLHRFFRVGYSEYVLISLLDGNTTLPQALGLTAAKLGRQTPTTAQSQAIVQWLLQNELAVLADQPNPSRHAAKASPNATASRFGFGSLNPFWMKVPLCRSDRWVRILAPWTQGLFSFPSVILWLCLVVAGSFTLLVNWDRFTQDAVEIFSPLNGLALLLIGIGLKLIHELAHALACHRQGAATSEFGVVFVLFAPLAYVDVTTCWRINSRGSRIIVASAGMYVEIAIGALAAVMWGLTHSDLAAFLLHRLVLAATVSTVLFNANPLMRFDGYYILCDLVDIPNLYAESSLAVRRLLSRLAYGHASDGSGLTGWRRPLVLLYGLAALGWRLLICVSLMIAASAMFAGAGVALAAVGVYLWFAQPAKRFLTAAITLHQTDKPMFWRASIVGSTLLAIGIATVGFVPIPTATRAHAVAQYLPETVVRSRADGFIANVHVSNLQSVRAGDLMLELVNPEIRTELLQLELERQQVEIRLSQATDRKEENTRRALLEDRRVISQRLEQMQEKYDGLRLVAARSGRILSRDLRESVGTYVREGDELLVLARADEKEVVAMVGQTQMEQARPTIGSTLSVHLADRSKQPGFLDQVDPRATDRLIYPSLSATESGPLAVRGQSEDASENDLPVRLLEPHFTARVTLPKRSAESIPAGMRVQVDLEYCTDTLAMRLANQVRRLWYRVHETR</sequence>
<dbReference type="GO" id="GO:0016020">
    <property type="term" value="C:membrane"/>
    <property type="evidence" value="ECO:0007669"/>
    <property type="project" value="InterPro"/>
</dbReference>
<protein>
    <submittedName>
        <fullName evidence="3">Peptidase family M50</fullName>
    </submittedName>
</protein>
<feature type="transmembrane region" description="Helical" evidence="2">
    <location>
        <begin position="273"/>
        <end position="296"/>
    </location>
</feature>
<dbReference type="PANTHER" id="PTHR13325:SF3">
    <property type="entry name" value="MEMBRANE-BOUND TRANSCRIPTION FACTOR SITE-2 PROTEASE"/>
    <property type="match status" value="1"/>
</dbReference>
<feature type="transmembrane region" description="Helical" evidence="2">
    <location>
        <begin position="377"/>
        <end position="397"/>
    </location>
</feature>
<comment type="caution">
    <text evidence="3">The sequence shown here is derived from an EMBL/GenBank/DDBJ whole genome shotgun (WGS) entry which is preliminary data.</text>
</comment>
<accession>A0A5C6DHP1</accession>
<evidence type="ECO:0000313" key="3">
    <source>
        <dbReference type="EMBL" id="TWU36178.1"/>
    </source>
</evidence>
<keyword evidence="2" id="KW-0812">Transmembrane</keyword>
<dbReference type="GO" id="GO:0005737">
    <property type="term" value="C:cytoplasm"/>
    <property type="evidence" value="ECO:0007669"/>
    <property type="project" value="TreeGrafter"/>
</dbReference>
<keyword evidence="1" id="KW-0175">Coiled coil</keyword>
<dbReference type="Gene3D" id="1.10.287.470">
    <property type="entry name" value="Helix hairpin bin"/>
    <property type="match status" value="1"/>
</dbReference>
<dbReference type="Proteomes" id="UP000319143">
    <property type="component" value="Unassembled WGS sequence"/>
</dbReference>
<organism evidence="3 4">
    <name type="scientific">Novipirellula artificiosorum</name>
    <dbReference type="NCBI Taxonomy" id="2528016"/>
    <lineage>
        <taxon>Bacteria</taxon>
        <taxon>Pseudomonadati</taxon>
        <taxon>Planctomycetota</taxon>
        <taxon>Planctomycetia</taxon>
        <taxon>Pirellulales</taxon>
        <taxon>Pirellulaceae</taxon>
        <taxon>Novipirellula</taxon>
    </lineage>
</organism>
<dbReference type="EMBL" id="SJPV01000006">
    <property type="protein sequence ID" value="TWU36178.1"/>
    <property type="molecule type" value="Genomic_DNA"/>
</dbReference>
<feature type="transmembrane region" description="Helical" evidence="2">
    <location>
        <begin position="441"/>
        <end position="462"/>
    </location>
</feature>
<dbReference type="GO" id="GO:0031293">
    <property type="term" value="P:membrane protein intracellular domain proteolysis"/>
    <property type="evidence" value="ECO:0007669"/>
    <property type="project" value="TreeGrafter"/>
</dbReference>
<keyword evidence="2" id="KW-1133">Transmembrane helix</keyword>
<dbReference type="AlphaFoldDB" id="A0A5C6DHP1"/>
<reference evidence="3 4" key="1">
    <citation type="submission" date="2019-02" db="EMBL/GenBank/DDBJ databases">
        <title>Deep-cultivation of Planctomycetes and their phenomic and genomic characterization uncovers novel biology.</title>
        <authorList>
            <person name="Wiegand S."/>
            <person name="Jogler M."/>
            <person name="Boedeker C."/>
            <person name="Pinto D."/>
            <person name="Vollmers J."/>
            <person name="Rivas-Marin E."/>
            <person name="Kohn T."/>
            <person name="Peeters S.H."/>
            <person name="Heuer A."/>
            <person name="Rast P."/>
            <person name="Oberbeckmann S."/>
            <person name="Bunk B."/>
            <person name="Jeske O."/>
            <person name="Meyerdierks A."/>
            <person name="Storesund J.E."/>
            <person name="Kallscheuer N."/>
            <person name="Luecker S."/>
            <person name="Lage O.M."/>
            <person name="Pohl T."/>
            <person name="Merkel B.J."/>
            <person name="Hornburger P."/>
            <person name="Mueller R.-W."/>
            <person name="Bruemmer F."/>
            <person name="Labrenz M."/>
            <person name="Spormann A.M."/>
            <person name="Op Den Camp H."/>
            <person name="Overmann J."/>
            <person name="Amann R."/>
            <person name="Jetten M.S.M."/>
            <person name="Mascher T."/>
            <person name="Medema M.H."/>
            <person name="Devos D.P."/>
            <person name="Kaster A.-K."/>
            <person name="Ovreas L."/>
            <person name="Rohde M."/>
            <person name="Galperin M.Y."/>
            <person name="Jogler C."/>
        </authorList>
    </citation>
    <scope>NUCLEOTIDE SEQUENCE [LARGE SCALE GENOMIC DNA]</scope>
    <source>
        <strain evidence="3 4">Poly41</strain>
    </source>
</reference>
<keyword evidence="2" id="KW-0472">Membrane</keyword>
<keyword evidence="4" id="KW-1185">Reference proteome</keyword>
<feature type="coiled-coil region" evidence="1">
    <location>
        <begin position="519"/>
        <end position="565"/>
    </location>
</feature>
<feature type="transmembrane region" description="Helical" evidence="2">
    <location>
        <begin position="246"/>
        <end position="266"/>
    </location>
</feature>
<feature type="transmembrane region" description="Helical" evidence="2">
    <location>
        <begin position="403"/>
        <end position="420"/>
    </location>
</feature>
<proteinExistence type="predicted"/>
<dbReference type="GO" id="GO:0004222">
    <property type="term" value="F:metalloendopeptidase activity"/>
    <property type="evidence" value="ECO:0007669"/>
    <property type="project" value="InterPro"/>
</dbReference>
<name>A0A5C6DHP1_9BACT</name>
<dbReference type="InterPro" id="IPR001193">
    <property type="entry name" value="MBTPS2"/>
</dbReference>
<feature type="transmembrane region" description="Helical" evidence="2">
    <location>
        <begin position="207"/>
        <end position="226"/>
    </location>
</feature>
<dbReference type="PANTHER" id="PTHR13325">
    <property type="entry name" value="PROTEASE M50 MEMBRANE-BOUND TRANSCRIPTION FACTOR SITE 2 PROTEASE"/>
    <property type="match status" value="1"/>
</dbReference>
<dbReference type="OrthoDB" id="9759690at2"/>
<evidence type="ECO:0000256" key="2">
    <source>
        <dbReference type="SAM" id="Phobius"/>
    </source>
</evidence>
<evidence type="ECO:0000256" key="1">
    <source>
        <dbReference type="SAM" id="Coils"/>
    </source>
</evidence>
<feature type="transmembrane region" description="Helical" evidence="2">
    <location>
        <begin position="302"/>
        <end position="322"/>
    </location>
</feature>
<dbReference type="Gene3D" id="2.40.50.100">
    <property type="match status" value="1"/>
</dbReference>
<feature type="transmembrane region" description="Helical" evidence="2">
    <location>
        <begin position="173"/>
        <end position="195"/>
    </location>
</feature>